<dbReference type="Pfam" id="PF10119">
    <property type="entry name" value="MethyTransf_Reg"/>
    <property type="match status" value="1"/>
</dbReference>
<dbReference type="Gene3D" id="3.40.50.150">
    <property type="entry name" value="Vaccinia Virus protein VP39"/>
    <property type="match status" value="1"/>
</dbReference>
<keyword evidence="2 6" id="KW-0808">Transferase</keyword>
<evidence type="ECO:0000313" key="7">
    <source>
        <dbReference type="Proteomes" id="UP001243009"/>
    </source>
</evidence>
<dbReference type="RefSeq" id="WP_305109173.1">
    <property type="nucleotide sequence ID" value="NZ_JAUTWS010000219.1"/>
</dbReference>
<dbReference type="InterPro" id="IPR018773">
    <property type="entry name" value="MeTrfase_reg_dom_prd"/>
</dbReference>
<feature type="domain" description="Methyltransferase" evidence="5">
    <location>
        <begin position="66"/>
        <end position="173"/>
    </location>
</feature>
<dbReference type="Proteomes" id="UP001243009">
    <property type="component" value="Unassembled WGS sequence"/>
</dbReference>
<dbReference type="Pfam" id="PF13847">
    <property type="entry name" value="Methyltransf_31"/>
    <property type="match status" value="1"/>
</dbReference>
<evidence type="ECO:0000259" key="4">
    <source>
        <dbReference type="Pfam" id="PF10119"/>
    </source>
</evidence>
<gene>
    <name evidence="6" type="ORF">Q7A36_38970</name>
</gene>
<reference evidence="6 7" key="1">
    <citation type="submission" date="2023-08" db="EMBL/GenBank/DDBJ databases">
        <title>The draft genome sequence of Paracraurococcus sp. LOR1-02.</title>
        <authorList>
            <person name="Kingkaew E."/>
            <person name="Tanasupawat S."/>
        </authorList>
    </citation>
    <scope>NUCLEOTIDE SEQUENCE [LARGE SCALE GENOMIC DNA]</scope>
    <source>
        <strain evidence="6 7">LOR1-02</strain>
    </source>
</reference>
<comment type="caution">
    <text evidence="6">The sequence shown here is derived from an EMBL/GenBank/DDBJ whole genome shotgun (WGS) entry which is preliminary data.</text>
</comment>
<proteinExistence type="predicted"/>
<dbReference type="PANTHER" id="PTHR43464">
    <property type="entry name" value="METHYLTRANSFERASE"/>
    <property type="match status" value="1"/>
</dbReference>
<dbReference type="CDD" id="cd02440">
    <property type="entry name" value="AdoMet_MTases"/>
    <property type="match status" value="1"/>
</dbReference>
<evidence type="ECO:0000256" key="3">
    <source>
        <dbReference type="ARBA" id="ARBA00022691"/>
    </source>
</evidence>
<evidence type="ECO:0000313" key="6">
    <source>
        <dbReference type="EMBL" id="MDO9714340.1"/>
    </source>
</evidence>
<evidence type="ECO:0000256" key="2">
    <source>
        <dbReference type="ARBA" id="ARBA00022679"/>
    </source>
</evidence>
<feature type="domain" description="Methyltransferase regulatory" evidence="4">
    <location>
        <begin position="241"/>
        <end position="323"/>
    </location>
</feature>
<keyword evidence="1 6" id="KW-0489">Methyltransferase</keyword>
<dbReference type="PANTHER" id="PTHR43464:SF19">
    <property type="entry name" value="UBIQUINONE BIOSYNTHESIS O-METHYLTRANSFERASE, MITOCHONDRIAL"/>
    <property type="match status" value="1"/>
</dbReference>
<dbReference type="EC" id="2.1.1.-" evidence="6"/>
<evidence type="ECO:0000256" key="1">
    <source>
        <dbReference type="ARBA" id="ARBA00022603"/>
    </source>
</evidence>
<organism evidence="6 7">
    <name type="scientific">Paracraurococcus lichenis</name>
    <dbReference type="NCBI Taxonomy" id="3064888"/>
    <lineage>
        <taxon>Bacteria</taxon>
        <taxon>Pseudomonadati</taxon>
        <taxon>Pseudomonadota</taxon>
        <taxon>Alphaproteobacteria</taxon>
        <taxon>Acetobacterales</taxon>
        <taxon>Roseomonadaceae</taxon>
        <taxon>Paracraurococcus</taxon>
    </lineage>
</organism>
<evidence type="ECO:0000259" key="5">
    <source>
        <dbReference type="Pfam" id="PF13847"/>
    </source>
</evidence>
<sequence length="531" mass="58641">MDLARRCTRPQNPGLWGKVRMTDWSAGYVTEVGYTHGFYRELVPQYLALAALARGVAAPGLGSEPIRVLELGCGQGFSANLVAAANPHVDYMAIDFNPAHIAGAQRLAAAAGTPNVHFREASFEELAADDGIGQFDLVTLHGIYTWVSAENRAYIQRIARDRLKPGGLLYLSYNTYPGWTSVLPIRRMLIDTAAAHPSAPIFDRLDAGLKMFGRLADVGARYLATSPGLAERMNRVQSLQRNYVAHEYMNSDWTIFHFADVAADMATAKLNHVASAHLLDHIDVVNLTAEQSTLLAEIKDPIRREGLRDLIVNQQFRRDVFVRGAAPLPQHEVQEQWADLRFGLSMARADVPLKVNATLGDANLQADVYEPVLDALAKEPRTVRQLFENSRVSALGWARLQQALLVLVGAGHLQPCQDAKGDGKRRERTKAFNTAVMKRAQSSADLQFLASPVTGGGVSVDRFAQLFLLGRQQKQADPTQFAWAVLESQGQRILKDGKTLQTAEENRAELRLRYDQFVTKQLPVLEQLGIA</sequence>
<protein>
    <submittedName>
        <fullName evidence="6">Class I SAM-dependent methyltransferase</fullName>
        <ecNumber evidence="6">2.1.1.-</ecNumber>
    </submittedName>
</protein>
<dbReference type="InterPro" id="IPR029063">
    <property type="entry name" value="SAM-dependent_MTases_sf"/>
</dbReference>
<dbReference type="GO" id="GO:0032259">
    <property type="term" value="P:methylation"/>
    <property type="evidence" value="ECO:0007669"/>
    <property type="project" value="UniProtKB-KW"/>
</dbReference>
<keyword evidence="7" id="KW-1185">Reference proteome</keyword>
<dbReference type="SUPFAM" id="SSF53335">
    <property type="entry name" value="S-adenosyl-L-methionine-dependent methyltransferases"/>
    <property type="match status" value="1"/>
</dbReference>
<dbReference type="EMBL" id="JAUTWS010000219">
    <property type="protein sequence ID" value="MDO9714340.1"/>
    <property type="molecule type" value="Genomic_DNA"/>
</dbReference>
<name>A0ABT9EDN0_9PROT</name>
<dbReference type="GO" id="GO:0008168">
    <property type="term" value="F:methyltransferase activity"/>
    <property type="evidence" value="ECO:0007669"/>
    <property type="project" value="UniProtKB-KW"/>
</dbReference>
<keyword evidence="3" id="KW-0949">S-adenosyl-L-methionine</keyword>
<accession>A0ABT9EDN0</accession>
<dbReference type="InterPro" id="IPR025714">
    <property type="entry name" value="Methyltranfer_dom"/>
</dbReference>